<dbReference type="GO" id="GO:0005694">
    <property type="term" value="C:chromosome"/>
    <property type="evidence" value="ECO:0007669"/>
    <property type="project" value="InterPro"/>
</dbReference>
<sequence>MKKNTYQYKILSLLLSKYERSQTTRKGVASKQRPQFNIKNSLITDDYFDEMDFRKRESIHLALQQLVIENVVEVVWEKFQEGRKVHKVYLNLDGLETAYQLAGITPKNEKILQLRKILLPLKTHPWEWVRNWFMDTMEVLEQYKNVVGVNLEDQDTNLDLIQVLLGLPNIKGVIQKRLFSQLVLHDSKRFEQVIEKRLLSIYKRYGEVEFEKDEEYLDSLGIVEHPKQALVAGLIEFVINDVVTNVESLPGGVGLSSKTIEQLVIKNITAGRIICVENLTSYYQMIQFLYSNHIKNEDNLETTLVIYTGGFPHRTLQTLLSKIVTFLSDLCTDQLPRVYHWGDIDYGGIRIFEYIKQNFFDQLLPYKMDVTTYESYAERGITFNDAYARKLEGLLQDTKYIIWHPVIKKMLLYKKRVEQESIHLGLNEINNSISTSSKQ</sequence>
<keyword evidence="2" id="KW-0413">Isomerase</keyword>
<dbReference type="InterPro" id="IPR024534">
    <property type="entry name" value="JetD_C"/>
</dbReference>
<dbReference type="Proteomes" id="UP000294937">
    <property type="component" value="Unassembled WGS sequence"/>
</dbReference>
<proteinExistence type="predicted"/>
<evidence type="ECO:0000313" key="3">
    <source>
        <dbReference type="Proteomes" id="UP000294937"/>
    </source>
</evidence>
<dbReference type="Pfam" id="PF09983">
    <property type="entry name" value="JetD_C"/>
    <property type="match status" value="1"/>
</dbReference>
<accession>A0A4R3L9F2</accession>
<dbReference type="Gene3D" id="3.40.1360.10">
    <property type="match status" value="1"/>
</dbReference>
<dbReference type="OrthoDB" id="186173at2"/>
<protein>
    <submittedName>
        <fullName evidence="2">DNA topoisomerase VI subunit A</fullName>
    </submittedName>
</protein>
<gene>
    <name evidence="2" type="ORF">EDD58_102315</name>
</gene>
<dbReference type="GO" id="GO:0003677">
    <property type="term" value="F:DNA binding"/>
    <property type="evidence" value="ECO:0007669"/>
    <property type="project" value="InterPro"/>
</dbReference>
<dbReference type="EMBL" id="SMAG01000002">
    <property type="protein sequence ID" value="TCS95735.1"/>
    <property type="molecule type" value="Genomic_DNA"/>
</dbReference>
<evidence type="ECO:0000313" key="2">
    <source>
        <dbReference type="EMBL" id="TCS95735.1"/>
    </source>
</evidence>
<dbReference type="GO" id="GO:0016853">
    <property type="term" value="F:isomerase activity"/>
    <property type="evidence" value="ECO:0007669"/>
    <property type="project" value="UniProtKB-KW"/>
</dbReference>
<evidence type="ECO:0000259" key="1">
    <source>
        <dbReference type="Pfam" id="PF09983"/>
    </source>
</evidence>
<keyword evidence="3" id="KW-1185">Reference proteome</keyword>
<dbReference type="RefSeq" id="WP_131923714.1">
    <property type="nucleotide sequence ID" value="NZ_SMAG01000002.1"/>
</dbReference>
<name>A0A4R3L9F2_9BACL</name>
<organism evidence="2 3">
    <name type="scientific">Hazenella coriacea</name>
    <dbReference type="NCBI Taxonomy" id="1179467"/>
    <lineage>
        <taxon>Bacteria</taxon>
        <taxon>Bacillati</taxon>
        <taxon>Bacillota</taxon>
        <taxon>Bacilli</taxon>
        <taxon>Bacillales</taxon>
        <taxon>Thermoactinomycetaceae</taxon>
        <taxon>Hazenella</taxon>
    </lineage>
</organism>
<reference evidence="2 3" key="1">
    <citation type="submission" date="2019-03" db="EMBL/GenBank/DDBJ databases">
        <title>Genomic Encyclopedia of Type Strains, Phase IV (KMG-IV): sequencing the most valuable type-strain genomes for metagenomic binning, comparative biology and taxonomic classification.</title>
        <authorList>
            <person name="Goeker M."/>
        </authorList>
    </citation>
    <scope>NUCLEOTIDE SEQUENCE [LARGE SCALE GENOMIC DNA]</scope>
    <source>
        <strain evidence="2 3">DSM 45707</strain>
    </source>
</reference>
<dbReference type="InterPro" id="IPR036078">
    <property type="entry name" value="Spo11/TopoVI_A_sf"/>
</dbReference>
<feature type="domain" description="Wadjet protein JetD C-terminal" evidence="1">
    <location>
        <begin position="251"/>
        <end position="425"/>
    </location>
</feature>
<comment type="caution">
    <text evidence="2">The sequence shown here is derived from an EMBL/GenBank/DDBJ whole genome shotgun (WGS) entry which is preliminary data.</text>
</comment>
<dbReference type="AlphaFoldDB" id="A0A4R3L9F2"/>
<dbReference type="SUPFAM" id="SSF56726">
    <property type="entry name" value="DNA topoisomerase IV, alpha subunit"/>
    <property type="match status" value="1"/>
</dbReference>